<evidence type="ECO:0000313" key="8">
    <source>
        <dbReference type="EMBL" id="EDV27881.1"/>
    </source>
</evidence>
<dbReference type="Gene3D" id="2.70.50.30">
    <property type="entry name" value="Coagulation Factor XIII, subunit A, domain 1"/>
    <property type="match status" value="1"/>
</dbReference>
<dbReference type="FunFam" id="2.70.50.30:FF:000001">
    <property type="entry name" value="Rho GDP-dissociation inhibitor 1"/>
    <property type="match status" value="1"/>
</dbReference>
<dbReference type="eggNOG" id="KOG3205">
    <property type="taxonomic scope" value="Eukaryota"/>
</dbReference>
<dbReference type="AlphaFoldDB" id="B3RMN4"/>
<dbReference type="CTD" id="6750930"/>
<evidence type="ECO:0000256" key="7">
    <source>
        <dbReference type="SAM" id="MobiDB-lite"/>
    </source>
</evidence>
<feature type="region of interest" description="Disordered" evidence="7">
    <location>
        <begin position="1"/>
        <end position="26"/>
    </location>
</feature>
<dbReference type="GO" id="GO:0005094">
    <property type="term" value="F:Rho GDP-dissociation inhibitor activity"/>
    <property type="evidence" value="ECO:0000318"/>
    <property type="project" value="GO_Central"/>
</dbReference>
<organism evidence="8 9">
    <name type="scientific">Trichoplax adhaerens</name>
    <name type="common">Trichoplax reptans</name>
    <dbReference type="NCBI Taxonomy" id="10228"/>
    <lineage>
        <taxon>Eukaryota</taxon>
        <taxon>Metazoa</taxon>
        <taxon>Placozoa</taxon>
        <taxon>Uniplacotomia</taxon>
        <taxon>Trichoplacea</taxon>
        <taxon>Trichoplacidae</taxon>
        <taxon>Trichoplax</taxon>
    </lineage>
</organism>
<proteinExistence type="inferred from homology"/>
<dbReference type="Proteomes" id="UP000009022">
    <property type="component" value="Unassembled WGS sequence"/>
</dbReference>
<evidence type="ECO:0000256" key="5">
    <source>
        <dbReference type="ARBA" id="ARBA00073845"/>
    </source>
</evidence>
<dbReference type="GO" id="GO:0005829">
    <property type="term" value="C:cytosol"/>
    <property type="evidence" value="ECO:0000318"/>
    <property type="project" value="GO_Central"/>
</dbReference>
<dbReference type="RefSeq" id="XP_002109715.1">
    <property type="nucleotide sequence ID" value="XM_002109679.1"/>
</dbReference>
<dbReference type="PhylomeDB" id="B3RMN4"/>
<comment type="subcellular location">
    <subcellularLocation>
        <location evidence="1">Cytoplasm</location>
    </subcellularLocation>
</comment>
<dbReference type="GO" id="GO:0007266">
    <property type="term" value="P:Rho protein signal transduction"/>
    <property type="evidence" value="ECO:0000318"/>
    <property type="project" value="GO_Central"/>
</dbReference>
<sequence>MAEESNIKPLNEEPEETPGYKAPAQKSLDEIKNLDADDESLVKYKQSLLAGVDLTAAPKDDPRRVIVEKMGLVVQGRDDIELDLTGDLSELKEKTIVIKEGTEYRIKIFFKVHHEIVSGLRYHHAVSRKGISVDKQSYMVGSYGPKAEIQSYLCPSDEAPKGMIARGHYVVKSKFIDDDKNVHLAWEWSFDIKKDWE</sequence>
<dbReference type="OrthoDB" id="1683373at2759"/>
<evidence type="ECO:0000313" key="9">
    <source>
        <dbReference type="Proteomes" id="UP000009022"/>
    </source>
</evidence>
<comment type="function">
    <text evidence="4">Inhibits GDP/GTP exchange reaction of RhoB. Interacts specifically with the GDP- and GTP-bound forms of post-translationally processed Rhob and Rhog proteins, both of which show a growth-regulated expression in mammalian cells. Stimulates the release of the GDP-bound but not the GTP-bound RhoB protein. Also inhibits the GDP/GTP exchange of RhoB but shows less ability to inhibit the dissociation of prebound GTP.</text>
</comment>
<dbReference type="OMA" id="ICLTIPE"/>
<dbReference type="SUPFAM" id="SSF81296">
    <property type="entry name" value="E set domains"/>
    <property type="match status" value="1"/>
</dbReference>
<keyword evidence="3" id="KW-0963">Cytoplasm</keyword>
<protein>
    <recommendedName>
        <fullName evidence="5">Rho GDP-dissociation inhibitor 3</fullName>
    </recommendedName>
    <alternativeName>
        <fullName evidence="6">Rho-GDI gamma</fullName>
    </alternativeName>
</protein>
<evidence type="ECO:0000256" key="4">
    <source>
        <dbReference type="ARBA" id="ARBA00053735"/>
    </source>
</evidence>
<dbReference type="STRING" id="10228.B3RMN4"/>
<evidence type="ECO:0000256" key="1">
    <source>
        <dbReference type="ARBA" id="ARBA00004496"/>
    </source>
</evidence>
<dbReference type="GeneID" id="6750930"/>
<dbReference type="InterPro" id="IPR000406">
    <property type="entry name" value="Rho_GDI"/>
</dbReference>
<dbReference type="FunCoup" id="B3RMN4">
    <property type="interactions" value="1936"/>
</dbReference>
<dbReference type="HOGENOM" id="CLU_076228_1_1_1"/>
<dbReference type="PRINTS" id="PR00492">
    <property type="entry name" value="RHOGDI"/>
</dbReference>
<dbReference type="EMBL" id="DS985242">
    <property type="protein sequence ID" value="EDV27881.1"/>
    <property type="molecule type" value="Genomic_DNA"/>
</dbReference>
<evidence type="ECO:0000256" key="3">
    <source>
        <dbReference type="ARBA" id="ARBA00022490"/>
    </source>
</evidence>
<dbReference type="GO" id="GO:0016020">
    <property type="term" value="C:membrane"/>
    <property type="evidence" value="ECO:0000318"/>
    <property type="project" value="GO_Central"/>
</dbReference>
<dbReference type="PANTHER" id="PTHR10980:SF3">
    <property type="entry name" value="LD16419P"/>
    <property type="match status" value="1"/>
</dbReference>
<dbReference type="Pfam" id="PF02115">
    <property type="entry name" value="Rho_GDI"/>
    <property type="match status" value="1"/>
</dbReference>
<dbReference type="PANTHER" id="PTHR10980">
    <property type="entry name" value="RHO GDP-DISSOCIATION INHIBITOR"/>
    <property type="match status" value="1"/>
</dbReference>
<dbReference type="KEGG" id="tad:TRIADDRAFT_20518"/>
<name>B3RMN4_TRIAD</name>
<accession>B3RMN4</accession>
<dbReference type="InParanoid" id="B3RMN4"/>
<dbReference type="InterPro" id="IPR024792">
    <property type="entry name" value="RhoGDI_dom_sf"/>
</dbReference>
<evidence type="ECO:0000256" key="6">
    <source>
        <dbReference type="ARBA" id="ARBA00080671"/>
    </source>
</evidence>
<evidence type="ECO:0000256" key="2">
    <source>
        <dbReference type="ARBA" id="ARBA00009758"/>
    </source>
</evidence>
<keyword evidence="9" id="KW-1185">Reference proteome</keyword>
<reference evidence="8 9" key="1">
    <citation type="journal article" date="2008" name="Nature">
        <title>The Trichoplax genome and the nature of placozoans.</title>
        <authorList>
            <person name="Srivastava M."/>
            <person name="Begovic E."/>
            <person name="Chapman J."/>
            <person name="Putnam N.H."/>
            <person name="Hellsten U."/>
            <person name="Kawashima T."/>
            <person name="Kuo A."/>
            <person name="Mitros T."/>
            <person name="Salamov A."/>
            <person name="Carpenter M.L."/>
            <person name="Signorovitch A.Y."/>
            <person name="Moreno M.A."/>
            <person name="Kamm K."/>
            <person name="Grimwood J."/>
            <person name="Schmutz J."/>
            <person name="Shapiro H."/>
            <person name="Grigoriev I.V."/>
            <person name="Buss L.W."/>
            <person name="Schierwater B."/>
            <person name="Dellaporta S.L."/>
            <person name="Rokhsar D.S."/>
        </authorList>
    </citation>
    <scope>NUCLEOTIDE SEQUENCE [LARGE SCALE GENOMIC DNA]</scope>
    <source>
        <strain evidence="8 9">Grell-BS-1999</strain>
    </source>
</reference>
<comment type="similarity">
    <text evidence="2">Belongs to the Rho GDI family.</text>
</comment>
<gene>
    <name evidence="8" type="ORF">TRIADDRAFT_20518</name>
</gene>
<dbReference type="InterPro" id="IPR014756">
    <property type="entry name" value="Ig_E-set"/>
</dbReference>